<organism evidence="3 4">
    <name type="scientific">Lujinxingia litoralis</name>
    <dbReference type="NCBI Taxonomy" id="2211119"/>
    <lineage>
        <taxon>Bacteria</taxon>
        <taxon>Deltaproteobacteria</taxon>
        <taxon>Bradymonadales</taxon>
        <taxon>Lujinxingiaceae</taxon>
        <taxon>Lujinxingia</taxon>
    </lineage>
</organism>
<gene>
    <name evidence="3" type="ORF">DL240_09065</name>
</gene>
<keyword evidence="4" id="KW-1185">Reference proteome</keyword>
<reference evidence="3 4" key="1">
    <citation type="submission" date="2018-05" db="EMBL/GenBank/DDBJ databases">
        <title>Lujinxingia marina gen. nov. sp. nov., a new facultative anaerobic member of the class Deltaproteobacteria, and proposal of Lujinxingaceae fam. nov.</title>
        <authorList>
            <person name="Li C.-M."/>
        </authorList>
    </citation>
    <scope>NUCLEOTIDE SEQUENCE [LARGE SCALE GENOMIC DNA]</scope>
    <source>
        <strain evidence="3 4">B210</strain>
    </source>
</reference>
<dbReference type="NCBIfam" id="NF006718">
    <property type="entry name" value="PRK09256.1"/>
    <property type="match status" value="1"/>
</dbReference>
<feature type="compositionally biased region" description="Basic and acidic residues" evidence="1">
    <location>
        <begin position="124"/>
        <end position="146"/>
    </location>
</feature>
<dbReference type="SUPFAM" id="SSF110916">
    <property type="entry name" value="Peptidyl-tRNA hydrolase domain-like"/>
    <property type="match status" value="1"/>
</dbReference>
<feature type="domain" description="Prokaryotic-type class I peptide chain release factors" evidence="2">
    <location>
        <begin position="13"/>
        <end position="137"/>
    </location>
</feature>
<feature type="compositionally biased region" description="Basic residues" evidence="1">
    <location>
        <begin position="107"/>
        <end position="123"/>
    </location>
</feature>
<evidence type="ECO:0000313" key="4">
    <source>
        <dbReference type="Proteomes" id="UP000249169"/>
    </source>
</evidence>
<keyword evidence="3" id="KW-0378">Hydrolase</keyword>
<dbReference type="GO" id="GO:0003747">
    <property type="term" value="F:translation release factor activity"/>
    <property type="evidence" value="ECO:0007669"/>
    <property type="project" value="InterPro"/>
</dbReference>
<dbReference type="AlphaFoldDB" id="A0A328C6Y5"/>
<name>A0A328C6Y5_9DELT</name>
<dbReference type="EMBL" id="QHKO01000003">
    <property type="protein sequence ID" value="RAL23026.1"/>
    <property type="molecule type" value="Genomic_DNA"/>
</dbReference>
<sequence>MSSEDDLEVKPGVTIPGWELYFTATRSGGPGGQHANKASTRVVLHWPVAQTTALTEADRRRVMRRLAGYINEEGVLLLASSETRSQYRNRQDARQRLAEKVEEALRRRKRRIETKPSRAAKRRRVEEKRRRGQKKELRKDPGSRDW</sequence>
<evidence type="ECO:0000256" key="1">
    <source>
        <dbReference type="SAM" id="MobiDB-lite"/>
    </source>
</evidence>
<dbReference type="Pfam" id="PF00472">
    <property type="entry name" value="RF-1"/>
    <property type="match status" value="1"/>
</dbReference>
<dbReference type="PANTHER" id="PTHR47814:SF1">
    <property type="entry name" value="PEPTIDYL-TRNA HYDROLASE ARFB"/>
    <property type="match status" value="1"/>
</dbReference>
<protein>
    <submittedName>
        <fullName evidence="3">Aminoacyl-tRNA hydrolase</fullName>
    </submittedName>
</protein>
<dbReference type="GO" id="GO:0043022">
    <property type="term" value="F:ribosome binding"/>
    <property type="evidence" value="ECO:0007669"/>
    <property type="project" value="TreeGrafter"/>
</dbReference>
<comment type="caution">
    <text evidence="3">The sequence shown here is derived from an EMBL/GenBank/DDBJ whole genome shotgun (WGS) entry which is preliminary data.</text>
</comment>
<evidence type="ECO:0000259" key="2">
    <source>
        <dbReference type="Pfam" id="PF00472"/>
    </source>
</evidence>
<dbReference type="Gene3D" id="3.30.160.20">
    <property type="match status" value="1"/>
</dbReference>
<dbReference type="RefSeq" id="WP_111729554.1">
    <property type="nucleotide sequence ID" value="NZ_QHKO01000003.1"/>
</dbReference>
<accession>A0A328C6Y5</accession>
<dbReference type="InterPro" id="IPR000352">
    <property type="entry name" value="Pep_chain_release_fac_I"/>
</dbReference>
<evidence type="ECO:0000313" key="3">
    <source>
        <dbReference type="EMBL" id="RAL23026.1"/>
    </source>
</evidence>
<dbReference type="OrthoDB" id="9815709at2"/>
<feature type="region of interest" description="Disordered" evidence="1">
    <location>
        <begin position="107"/>
        <end position="146"/>
    </location>
</feature>
<dbReference type="PANTHER" id="PTHR47814">
    <property type="entry name" value="PEPTIDYL-TRNA HYDROLASE ARFB"/>
    <property type="match status" value="1"/>
</dbReference>
<dbReference type="GO" id="GO:0072344">
    <property type="term" value="P:rescue of stalled ribosome"/>
    <property type="evidence" value="ECO:0007669"/>
    <property type="project" value="TreeGrafter"/>
</dbReference>
<proteinExistence type="predicted"/>
<dbReference type="GO" id="GO:0004045">
    <property type="term" value="F:peptidyl-tRNA hydrolase activity"/>
    <property type="evidence" value="ECO:0007669"/>
    <property type="project" value="TreeGrafter"/>
</dbReference>
<dbReference type="Proteomes" id="UP000249169">
    <property type="component" value="Unassembled WGS sequence"/>
</dbReference>